<comment type="similarity">
    <text evidence="1">Belongs to the syntaxin family.</text>
</comment>
<accession>A0AAD7UMZ0</accession>
<keyword evidence="5" id="KW-1185">Reference proteome</keyword>
<evidence type="ECO:0000256" key="1">
    <source>
        <dbReference type="ARBA" id="ARBA00009063"/>
    </source>
</evidence>
<dbReference type="Pfam" id="PF05739">
    <property type="entry name" value="SNARE"/>
    <property type="match status" value="1"/>
</dbReference>
<organism evidence="4 5">
    <name type="scientific">Chrysophaeum taylorii</name>
    <dbReference type="NCBI Taxonomy" id="2483200"/>
    <lineage>
        <taxon>Eukaryota</taxon>
        <taxon>Sar</taxon>
        <taxon>Stramenopiles</taxon>
        <taxon>Ochrophyta</taxon>
        <taxon>Pelagophyceae</taxon>
        <taxon>Pelagomonadales</taxon>
        <taxon>Pelagomonadaceae</taxon>
        <taxon>Chrysophaeum</taxon>
    </lineage>
</organism>
<gene>
    <name evidence="4" type="ORF">CTAYLR_009335</name>
</gene>
<dbReference type="PROSITE" id="PS50192">
    <property type="entry name" value="T_SNARE"/>
    <property type="match status" value="1"/>
</dbReference>
<proteinExistence type="inferred from homology"/>
<dbReference type="AlphaFoldDB" id="A0AAD7UMZ0"/>
<dbReference type="PROSITE" id="PS00914">
    <property type="entry name" value="SYNTAXIN"/>
    <property type="match status" value="1"/>
</dbReference>
<dbReference type="GO" id="GO:0000149">
    <property type="term" value="F:SNARE binding"/>
    <property type="evidence" value="ECO:0007669"/>
    <property type="project" value="TreeGrafter"/>
</dbReference>
<dbReference type="EMBL" id="JAQMWT010000048">
    <property type="protein sequence ID" value="KAJ8612455.1"/>
    <property type="molecule type" value="Genomic_DNA"/>
</dbReference>
<dbReference type="SUPFAM" id="SSF58038">
    <property type="entry name" value="SNARE fusion complex"/>
    <property type="match status" value="1"/>
</dbReference>
<dbReference type="InterPro" id="IPR000727">
    <property type="entry name" value="T_SNARE_dom"/>
</dbReference>
<evidence type="ECO:0000313" key="4">
    <source>
        <dbReference type="EMBL" id="KAJ8612455.1"/>
    </source>
</evidence>
<keyword evidence="2" id="KW-0472">Membrane</keyword>
<dbReference type="InterPro" id="IPR006012">
    <property type="entry name" value="Syntaxin/epimorphin_CS"/>
</dbReference>
<dbReference type="GO" id="GO:0048278">
    <property type="term" value="P:vesicle docking"/>
    <property type="evidence" value="ECO:0007669"/>
    <property type="project" value="TreeGrafter"/>
</dbReference>
<dbReference type="InterPro" id="IPR045242">
    <property type="entry name" value="Syntaxin"/>
</dbReference>
<dbReference type="GO" id="GO:0006886">
    <property type="term" value="P:intracellular protein transport"/>
    <property type="evidence" value="ECO:0007669"/>
    <property type="project" value="InterPro"/>
</dbReference>
<sequence length="128" mass="14161">MEWTAAAGGAEVDSRDLEAPLMGQEVLEIEERERDIEVLASRVSTVNAVFADIADLVSAQQEDVDSIETAVRAANDRTNRGSDQLSRAERGKKTKLKCCFWVAVFLFFFMLILCLAIIGFKNIAKYAA</sequence>
<dbReference type="Proteomes" id="UP001230188">
    <property type="component" value="Unassembled WGS sequence"/>
</dbReference>
<protein>
    <recommendedName>
        <fullName evidence="3">t-SNARE coiled-coil homology domain-containing protein</fullName>
    </recommendedName>
</protein>
<dbReference type="GO" id="GO:0006906">
    <property type="term" value="P:vesicle fusion"/>
    <property type="evidence" value="ECO:0007669"/>
    <property type="project" value="TreeGrafter"/>
</dbReference>
<dbReference type="GO" id="GO:0031201">
    <property type="term" value="C:SNARE complex"/>
    <property type="evidence" value="ECO:0007669"/>
    <property type="project" value="TreeGrafter"/>
</dbReference>
<comment type="caution">
    <text evidence="4">The sequence shown here is derived from an EMBL/GenBank/DDBJ whole genome shotgun (WGS) entry which is preliminary data.</text>
</comment>
<keyword evidence="2" id="KW-1133">Transmembrane helix</keyword>
<dbReference type="GO" id="GO:0005484">
    <property type="term" value="F:SNAP receptor activity"/>
    <property type="evidence" value="ECO:0007669"/>
    <property type="project" value="InterPro"/>
</dbReference>
<feature type="domain" description="T-SNARE coiled-coil homology" evidence="3">
    <location>
        <begin position="26"/>
        <end position="88"/>
    </location>
</feature>
<reference evidence="4" key="1">
    <citation type="submission" date="2023-01" db="EMBL/GenBank/DDBJ databases">
        <title>Metagenome sequencing of chrysophaentin producing Chrysophaeum taylorii.</title>
        <authorList>
            <person name="Davison J."/>
            <person name="Bewley C."/>
        </authorList>
    </citation>
    <scope>NUCLEOTIDE SEQUENCE</scope>
    <source>
        <strain evidence="4">NIES-1699</strain>
    </source>
</reference>
<dbReference type="PANTHER" id="PTHR19957">
    <property type="entry name" value="SYNTAXIN"/>
    <property type="match status" value="1"/>
</dbReference>
<dbReference type="Gene3D" id="1.20.5.110">
    <property type="match status" value="1"/>
</dbReference>
<feature type="transmembrane region" description="Helical" evidence="2">
    <location>
        <begin position="98"/>
        <end position="120"/>
    </location>
</feature>
<dbReference type="SMART" id="SM00397">
    <property type="entry name" value="t_SNARE"/>
    <property type="match status" value="1"/>
</dbReference>
<evidence type="ECO:0000256" key="2">
    <source>
        <dbReference type="SAM" id="Phobius"/>
    </source>
</evidence>
<evidence type="ECO:0000313" key="5">
    <source>
        <dbReference type="Proteomes" id="UP001230188"/>
    </source>
</evidence>
<dbReference type="GO" id="GO:0012505">
    <property type="term" value="C:endomembrane system"/>
    <property type="evidence" value="ECO:0007669"/>
    <property type="project" value="TreeGrafter"/>
</dbReference>
<evidence type="ECO:0000259" key="3">
    <source>
        <dbReference type="PROSITE" id="PS50192"/>
    </source>
</evidence>
<name>A0AAD7UMZ0_9STRA</name>
<keyword evidence="2" id="KW-0812">Transmembrane</keyword>